<sequence>MLYRLRFPATCHLTSCFVHSPCFIVLPLCCCALARIHCISILVECCLFCTVGRYSYYILSAHSCIIVELDARNGFCTPSPIVNRILHFRPHSCPSLKFQNALKLVANGLCPCAVHPSSASLAFCRNDTFPIAKDRSHSPARANLHGDTVPHRKPHNSNRIFLHEKLLDDRWSRTSMGIL</sequence>
<protein>
    <submittedName>
        <fullName evidence="1">Uncharacterized protein</fullName>
    </submittedName>
</protein>
<proteinExistence type="predicted"/>
<dbReference type="HOGENOM" id="CLU_1503650_0_0_1"/>
<name>A0A067QA20_9AGAM</name>
<evidence type="ECO:0000313" key="1">
    <source>
        <dbReference type="EMBL" id="KDQ63903.1"/>
    </source>
</evidence>
<dbReference type="Proteomes" id="UP000027265">
    <property type="component" value="Unassembled WGS sequence"/>
</dbReference>
<keyword evidence="2" id="KW-1185">Reference proteome</keyword>
<dbReference type="EMBL" id="KL197709">
    <property type="protein sequence ID" value="KDQ63903.1"/>
    <property type="molecule type" value="Genomic_DNA"/>
</dbReference>
<gene>
    <name evidence="1" type="ORF">JAAARDRAFT_212601</name>
</gene>
<accession>A0A067QA20</accession>
<dbReference type="InParanoid" id="A0A067QA20"/>
<organism evidence="1 2">
    <name type="scientific">Jaapia argillacea MUCL 33604</name>
    <dbReference type="NCBI Taxonomy" id="933084"/>
    <lineage>
        <taxon>Eukaryota</taxon>
        <taxon>Fungi</taxon>
        <taxon>Dikarya</taxon>
        <taxon>Basidiomycota</taxon>
        <taxon>Agaricomycotina</taxon>
        <taxon>Agaricomycetes</taxon>
        <taxon>Agaricomycetidae</taxon>
        <taxon>Jaapiales</taxon>
        <taxon>Jaapiaceae</taxon>
        <taxon>Jaapia</taxon>
    </lineage>
</organism>
<reference evidence="2" key="1">
    <citation type="journal article" date="2014" name="Proc. Natl. Acad. Sci. U.S.A.">
        <title>Extensive sampling of basidiomycete genomes demonstrates inadequacy of the white-rot/brown-rot paradigm for wood decay fungi.</title>
        <authorList>
            <person name="Riley R."/>
            <person name="Salamov A.A."/>
            <person name="Brown D.W."/>
            <person name="Nagy L.G."/>
            <person name="Floudas D."/>
            <person name="Held B.W."/>
            <person name="Levasseur A."/>
            <person name="Lombard V."/>
            <person name="Morin E."/>
            <person name="Otillar R."/>
            <person name="Lindquist E.A."/>
            <person name="Sun H."/>
            <person name="LaButti K.M."/>
            <person name="Schmutz J."/>
            <person name="Jabbour D."/>
            <person name="Luo H."/>
            <person name="Baker S.E."/>
            <person name="Pisabarro A.G."/>
            <person name="Walton J.D."/>
            <person name="Blanchette R.A."/>
            <person name="Henrissat B."/>
            <person name="Martin F."/>
            <person name="Cullen D."/>
            <person name="Hibbett D.S."/>
            <person name="Grigoriev I.V."/>
        </authorList>
    </citation>
    <scope>NUCLEOTIDE SEQUENCE [LARGE SCALE GENOMIC DNA]</scope>
    <source>
        <strain evidence="2">MUCL 33604</strain>
    </source>
</reference>
<evidence type="ECO:0000313" key="2">
    <source>
        <dbReference type="Proteomes" id="UP000027265"/>
    </source>
</evidence>
<dbReference type="AlphaFoldDB" id="A0A067QA20"/>